<feature type="signal peptide" evidence="1">
    <location>
        <begin position="1"/>
        <end position="23"/>
    </location>
</feature>
<keyword evidence="3" id="KW-1185">Reference proteome</keyword>
<dbReference type="OrthoDB" id="123196at2"/>
<protein>
    <submittedName>
        <fullName evidence="2">Uncharacterized protein</fullName>
    </submittedName>
</protein>
<keyword evidence="1" id="KW-0732">Signal</keyword>
<dbReference type="AlphaFoldDB" id="A0A5B9E9Y1"/>
<evidence type="ECO:0000313" key="3">
    <source>
        <dbReference type="Proteomes" id="UP000321820"/>
    </source>
</evidence>
<dbReference type="RefSeq" id="WP_147647779.1">
    <property type="nucleotide sequence ID" value="NZ_CP042806.1"/>
</dbReference>
<accession>A0A5B9E9Y1</accession>
<feature type="chain" id="PRO_5022962038" evidence="1">
    <location>
        <begin position="24"/>
        <end position="108"/>
    </location>
</feature>
<evidence type="ECO:0000256" key="1">
    <source>
        <dbReference type="SAM" id="SignalP"/>
    </source>
</evidence>
<reference evidence="2 3" key="1">
    <citation type="submission" date="2019-08" db="EMBL/GenBank/DDBJ databases">
        <title>Complete genome sequence of Terriglobus albidus strain ORNL.</title>
        <authorList>
            <person name="Podar M."/>
        </authorList>
    </citation>
    <scope>NUCLEOTIDE SEQUENCE [LARGE SCALE GENOMIC DNA]</scope>
    <source>
        <strain evidence="2 3">ORNL</strain>
    </source>
</reference>
<dbReference type="Proteomes" id="UP000321820">
    <property type="component" value="Chromosome"/>
</dbReference>
<evidence type="ECO:0000313" key="2">
    <source>
        <dbReference type="EMBL" id="QEE28589.1"/>
    </source>
</evidence>
<gene>
    <name evidence="2" type="ORF">FTW19_11625</name>
</gene>
<proteinExistence type="predicted"/>
<dbReference type="KEGG" id="talb:FTW19_11625"/>
<name>A0A5B9E9Y1_9BACT</name>
<dbReference type="EMBL" id="CP042806">
    <property type="protein sequence ID" value="QEE28589.1"/>
    <property type="molecule type" value="Genomic_DNA"/>
</dbReference>
<organism evidence="2 3">
    <name type="scientific">Terriglobus albidus</name>
    <dbReference type="NCBI Taxonomy" id="1592106"/>
    <lineage>
        <taxon>Bacteria</taxon>
        <taxon>Pseudomonadati</taxon>
        <taxon>Acidobacteriota</taxon>
        <taxon>Terriglobia</taxon>
        <taxon>Terriglobales</taxon>
        <taxon>Acidobacteriaceae</taxon>
        <taxon>Terriglobus</taxon>
    </lineage>
</organism>
<sequence length="108" mass="11298">MKLKVVMAMGTLVLAAVATFAQSAQSFTGTVTDSMCGTKHMMKDKPAECTRACAKQGSDYALVVGTKVYILKGDKSQIDKFAGQKAMVMGKVSGTTIQVDSIIAPGAM</sequence>